<feature type="compositionally biased region" description="Basic and acidic residues" evidence="13">
    <location>
        <begin position="48"/>
        <end position="70"/>
    </location>
</feature>
<evidence type="ECO:0000256" key="1">
    <source>
        <dbReference type="ARBA" id="ARBA00001974"/>
    </source>
</evidence>
<dbReference type="EMBL" id="KI965463">
    <property type="protein sequence ID" value="EUD68259.1"/>
    <property type="molecule type" value="Genomic_DNA"/>
</dbReference>
<dbReference type="GO" id="GO:0003904">
    <property type="term" value="F:deoxyribodipyrimidine photo-lyase activity"/>
    <property type="evidence" value="ECO:0007669"/>
    <property type="project" value="UniProtKB-EC"/>
</dbReference>
<feature type="compositionally biased region" description="Low complexity" evidence="13">
    <location>
        <begin position="287"/>
        <end position="329"/>
    </location>
</feature>
<evidence type="ECO:0000313" key="16">
    <source>
        <dbReference type="Proteomes" id="UP000030640"/>
    </source>
</evidence>
<dbReference type="GO" id="GO:0000719">
    <property type="term" value="P:photoreactive repair"/>
    <property type="evidence" value="ECO:0007669"/>
    <property type="project" value="TreeGrafter"/>
</dbReference>
<feature type="compositionally biased region" description="Polar residues" evidence="13">
    <location>
        <begin position="168"/>
        <end position="179"/>
    </location>
</feature>
<dbReference type="InterPro" id="IPR036134">
    <property type="entry name" value="Crypto/Photolyase_FAD-like_sf"/>
</dbReference>
<feature type="region of interest" description="Disordered" evidence="13">
    <location>
        <begin position="1"/>
        <end position="274"/>
    </location>
</feature>
<comment type="similarity">
    <text evidence="2">Belongs to the DNA photolyase class-2 family.</text>
</comment>
<comment type="catalytic activity">
    <reaction evidence="12">
        <text>cyclobutadipyrimidine (in DNA) = 2 pyrimidine residues (in DNA).</text>
        <dbReference type="EC" id="4.1.99.3"/>
    </reaction>
</comment>
<dbReference type="VEuPathDB" id="PlasmoDB:C922_01278"/>
<reference evidence="15 16" key="1">
    <citation type="submission" date="2013-02" db="EMBL/GenBank/DDBJ databases">
        <title>The Genome Sequence of Plasmodium inui San Antonio 1.</title>
        <authorList>
            <consortium name="The Broad Institute Genome Sequencing Platform"/>
            <consortium name="The Broad Institute Genome Sequencing Center for Infectious Disease"/>
            <person name="Neafsey D."/>
            <person name="Cheeseman I."/>
            <person name="Volkman S."/>
            <person name="Adams J."/>
            <person name="Walker B."/>
            <person name="Young S.K."/>
            <person name="Zeng Q."/>
            <person name="Gargeya S."/>
            <person name="Fitzgerald M."/>
            <person name="Haas B."/>
            <person name="Abouelleil A."/>
            <person name="Alvarado L."/>
            <person name="Arachchi H.M."/>
            <person name="Berlin A.M."/>
            <person name="Chapman S.B."/>
            <person name="Dewar J."/>
            <person name="Goldberg J."/>
            <person name="Griggs A."/>
            <person name="Gujja S."/>
            <person name="Hansen M."/>
            <person name="Howarth C."/>
            <person name="Imamovic A."/>
            <person name="Larimer J."/>
            <person name="McCowan C."/>
            <person name="Murphy C."/>
            <person name="Neiman D."/>
            <person name="Pearson M."/>
            <person name="Priest M."/>
            <person name="Roberts A."/>
            <person name="Saif S."/>
            <person name="Shea T."/>
            <person name="Sisk P."/>
            <person name="Sykes S."/>
            <person name="Wortman J."/>
            <person name="Nusbaum C."/>
            <person name="Birren B."/>
        </authorList>
    </citation>
    <scope>NUCLEOTIDE SEQUENCE [LARGE SCALE GENOMIC DNA]</scope>
    <source>
        <strain evidence="15 16">San Antonio 1</strain>
    </source>
</reference>
<dbReference type="SUPFAM" id="SSF52425">
    <property type="entry name" value="Cryptochrome/photolyase, N-terminal domain"/>
    <property type="match status" value="1"/>
</dbReference>
<keyword evidence="16" id="KW-1185">Reference proteome</keyword>
<feature type="compositionally biased region" description="Basic and acidic residues" evidence="13">
    <location>
        <begin position="191"/>
        <end position="219"/>
    </location>
</feature>
<protein>
    <recommendedName>
        <fullName evidence="4">Deoxyribodipyrimidine photo-lyase</fullName>
        <ecNumber evidence="3">4.1.99.3</ecNumber>
    </recommendedName>
    <alternativeName>
        <fullName evidence="11">DNA photolyase</fullName>
    </alternativeName>
</protein>
<keyword evidence="8" id="KW-0238">DNA-binding</keyword>
<evidence type="ECO:0000256" key="6">
    <source>
        <dbReference type="ARBA" id="ARBA00022763"/>
    </source>
</evidence>
<gene>
    <name evidence="15" type="ORF">C922_01278</name>
</gene>
<dbReference type="FunFam" id="1.10.579.10:FF:000002">
    <property type="entry name" value="Deoxyribodipyrimidine photolyase"/>
    <property type="match status" value="1"/>
</dbReference>
<dbReference type="Gene3D" id="1.25.40.80">
    <property type="match status" value="1"/>
</dbReference>
<keyword evidence="5" id="KW-0285">Flavoprotein</keyword>
<feature type="compositionally biased region" description="Basic and acidic residues" evidence="13">
    <location>
        <begin position="103"/>
        <end position="138"/>
    </location>
</feature>
<accession>W7AGW4</accession>
<evidence type="ECO:0000256" key="8">
    <source>
        <dbReference type="ARBA" id="ARBA00023125"/>
    </source>
</evidence>
<proteinExistence type="inferred from homology"/>
<dbReference type="OrthoDB" id="496749at2759"/>
<dbReference type="GeneID" id="20036552"/>
<evidence type="ECO:0000256" key="12">
    <source>
        <dbReference type="ARBA" id="ARBA00033999"/>
    </source>
</evidence>
<name>W7AGW4_9APIC</name>
<dbReference type="AlphaFoldDB" id="W7AGW4"/>
<comment type="cofactor">
    <cofactor evidence="1">
        <name>FAD</name>
        <dbReference type="ChEBI" id="CHEBI:57692"/>
    </cofactor>
</comment>
<dbReference type="InterPro" id="IPR036155">
    <property type="entry name" value="Crypto/Photolyase_N_sf"/>
</dbReference>
<dbReference type="GO" id="GO:0003677">
    <property type="term" value="F:DNA binding"/>
    <property type="evidence" value="ECO:0007669"/>
    <property type="project" value="UniProtKB-KW"/>
</dbReference>
<evidence type="ECO:0000256" key="7">
    <source>
        <dbReference type="ARBA" id="ARBA00022827"/>
    </source>
</evidence>
<evidence type="ECO:0000256" key="5">
    <source>
        <dbReference type="ARBA" id="ARBA00022630"/>
    </source>
</evidence>
<feature type="region of interest" description="Disordered" evidence="13">
    <location>
        <begin position="287"/>
        <end position="409"/>
    </location>
</feature>
<evidence type="ECO:0000256" key="2">
    <source>
        <dbReference type="ARBA" id="ARBA00006409"/>
    </source>
</evidence>
<feature type="compositionally biased region" description="Basic and acidic residues" evidence="13">
    <location>
        <begin position="383"/>
        <end position="409"/>
    </location>
</feature>
<evidence type="ECO:0000256" key="3">
    <source>
        <dbReference type="ARBA" id="ARBA00013149"/>
    </source>
</evidence>
<evidence type="ECO:0000313" key="15">
    <source>
        <dbReference type="EMBL" id="EUD68259.1"/>
    </source>
</evidence>
<dbReference type="Pfam" id="PF00875">
    <property type="entry name" value="DNA_photolyase"/>
    <property type="match status" value="1"/>
</dbReference>
<keyword evidence="9" id="KW-0234">DNA repair</keyword>
<organism evidence="15 16">
    <name type="scientific">Plasmodium inui San Antonio 1</name>
    <dbReference type="NCBI Taxonomy" id="1237626"/>
    <lineage>
        <taxon>Eukaryota</taxon>
        <taxon>Sar</taxon>
        <taxon>Alveolata</taxon>
        <taxon>Apicomplexa</taxon>
        <taxon>Aconoidasida</taxon>
        <taxon>Haemosporida</taxon>
        <taxon>Plasmodiidae</taxon>
        <taxon>Plasmodium</taxon>
        <taxon>Plasmodium (Plasmodium)</taxon>
    </lineage>
</organism>
<feature type="compositionally biased region" description="Polar residues" evidence="13">
    <location>
        <begin position="248"/>
        <end position="269"/>
    </location>
</feature>
<dbReference type="SUPFAM" id="SSF48173">
    <property type="entry name" value="Cryptochrome/photolyase FAD-binding domain"/>
    <property type="match status" value="1"/>
</dbReference>
<dbReference type="Proteomes" id="UP000030640">
    <property type="component" value="Unassembled WGS sequence"/>
</dbReference>
<evidence type="ECO:0000259" key="14">
    <source>
        <dbReference type="PROSITE" id="PS51645"/>
    </source>
</evidence>
<feature type="domain" description="Photolyase/cryptochrome alpha/beta" evidence="14">
    <location>
        <begin position="509"/>
        <end position="641"/>
    </location>
</feature>
<evidence type="ECO:0000256" key="9">
    <source>
        <dbReference type="ARBA" id="ARBA00023204"/>
    </source>
</evidence>
<evidence type="ECO:0000256" key="13">
    <source>
        <dbReference type="SAM" id="MobiDB-lite"/>
    </source>
</evidence>
<feature type="compositionally biased region" description="Basic residues" evidence="13">
    <location>
        <begin position="93"/>
        <end position="102"/>
    </location>
</feature>
<keyword evidence="10 15" id="KW-0456">Lyase</keyword>
<feature type="compositionally biased region" description="Polar residues" evidence="13">
    <location>
        <begin position="364"/>
        <end position="377"/>
    </location>
</feature>
<keyword evidence="7" id="KW-0274">FAD</keyword>
<keyword evidence="6" id="KW-0227">DNA damage</keyword>
<dbReference type="InterPro" id="IPR006050">
    <property type="entry name" value="DNA_photolyase_N"/>
</dbReference>
<feature type="compositionally biased region" description="Basic residues" evidence="13">
    <location>
        <begin position="982"/>
        <end position="992"/>
    </location>
</feature>
<sequence length="992" mass="110976">MNEPGGIMKDQVGIMNQPGRIMDEPGRIMNQPGSIMNEQGKGTLLVSERNKEPNVHSERRPTDPHGETHEKKKTLHQEMPTGNVTTGEEEEKKRKKKKRKKTEKTENLLKENRKSDIKEEKINTESSKMDPPEEKDNRSANLNEETFVKKAPSDDLVCIPREERASKMGTNKAETSNGQERSKTAKLTKLMPERGGKKEEARGSSDPVRGKSDPGRGKDGALGSRNELMERRNGSMHTPKGSLGSRDGLQNNPAGFSPNSAPRSAQKLASKSAPKLISKLAPKLASKLAPKLSSKLPPKSASKLAPKSAQKLAPKLSSKLPPKSASKLAVNSAPTAAPHLPRSGPVSTIALNRGKCASLKKVPPSTSHGQRGKTNFPSVHPGLRKESTTPRGSEDKRKRNPFEISREKKMTILMKRIRCLTSFESGTESSGGGNEVGQRGCPSDGGGEEVGPRCSIKGGGIDATTNATSIHPGGGIDAATNATSSPPGGGTDGLNGTSNPPREAKEQKETLLLLLTRDFRVNDNWALTYAHEMAKKKGFSLIACTCLNRKEKVTNRFIYTKLKVLKNLEHGLKQMNIPFYILPLYMIDEFIEFIKMHHVKIITCDLHVLHDERAFIKSLSHFCNKRKVKMFQVDSHNVVPMWVTSKVEEFSVRTIKPKIQTLLPTFLTEYVSLDTFEQNLKFPDPFDIEEMINKLTVSKTSEVVPNFVPTEKKAHELLSHFCRKALDKYNVKRNDPNSDAGNVLLPYVNLGVISSQRCVLEVHKHAYSNPSINAVSGKESFSDDFIMRKELADNYCYYNKNYDNFEGGRDWAKESLKKHDADKREYLYDYEDFRSAKTHSDMWNCCQLQFIHEGMMHDFLKVYWAKKILNWSGNSQTALKYALQLNDEFSIDGKTPSGYASIMWSIMGVHDQSWNERDIFGKVRFINSNGCKRNFDVNMFMSKYPKGKENASIVKKIPTITFASYLKKRKSGPALPLQESTRKKHSKGPLFR</sequence>
<feature type="region of interest" description="Disordered" evidence="13">
    <location>
        <begin position="973"/>
        <end position="992"/>
    </location>
</feature>
<dbReference type="PANTHER" id="PTHR10211">
    <property type="entry name" value="DEOXYRIBODIPYRIMIDINE PHOTOLYASE"/>
    <property type="match status" value="1"/>
</dbReference>
<dbReference type="InterPro" id="IPR014729">
    <property type="entry name" value="Rossmann-like_a/b/a_fold"/>
</dbReference>
<evidence type="ECO:0000256" key="11">
    <source>
        <dbReference type="ARBA" id="ARBA00031671"/>
    </source>
</evidence>
<dbReference type="Gene3D" id="1.10.579.10">
    <property type="entry name" value="DNA Cyclobutane Dipyrimidine Photolyase, subunit A, domain 3"/>
    <property type="match status" value="1"/>
</dbReference>
<evidence type="ECO:0000256" key="10">
    <source>
        <dbReference type="ARBA" id="ARBA00023239"/>
    </source>
</evidence>
<dbReference type="PANTHER" id="PTHR10211:SF0">
    <property type="entry name" value="DEOXYRIBODIPYRIMIDINE PHOTO-LYASE"/>
    <property type="match status" value="1"/>
</dbReference>
<dbReference type="EC" id="4.1.99.3" evidence="3"/>
<feature type="region of interest" description="Disordered" evidence="13">
    <location>
        <begin position="424"/>
        <end position="453"/>
    </location>
</feature>
<evidence type="ECO:0000256" key="4">
    <source>
        <dbReference type="ARBA" id="ARBA00014046"/>
    </source>
</evidence>
<dbReference type="InterPro" id="IPR052219">
    <property type="entry name" value="Photolyase_Class-2"/>
</dbReference>
<dbReference type="RefSeq" id="XP_008815107.1">
    <property type="nucleotide sequence ID" value="XM_008816885.1"/>
</dbReference>
<feature type="region of interest" description="Disordered" evidence="13">
    <location>
        <begin position="471"/>
        <end position="505"/>
    </location>
</feature>
<dbReference type="Gene3D" id="3.40.50.620">
    <property type="entry name" value="HUPs"/>
    <property type="match status" value="1"/>
</dbReference>
<dbReference type="PROSITE" id="PS51645">
    <property type="entry name" value="PHR_CRY_ALPHA_BETA"/>
    <property type="match status" value="1"/>
</dbReference>